<feature type="transmembrane region" description="Helical" evidence="7">
    <location>
        <begin position="166"/>
        <end position="190"/>
    </location>
</feature>
<evidence type="ECO:0000256" key="2">
    <source>
        <dbReference type="ARBA" id="ARBA00022692"/>
    </source>
</evidence>
<evidence type="ECO:0000256" key="7">
    <source>
        <dbReference type="SAM" id="Phobius"/>
    </source>
</evidence>
<dbReference type="PROSITE" id="PS50893">
    <property type="entry name" value="ABC_TRANSPORTER_2"/>
    <property type="match status" value="1"/>
</dbReference>
<protein>
    <submittedName>
        <fullName evidence="10">ATP-binding cassette, subfamily B</fullName>
    </submittedName>
</protein>
<dbReference type="OrthoDB" id="6336411at2"/>
<dbReference type="InterPro" id="IPR027417">
    <property type="entry name" value="P-loop_NTPase"/>
</dbReference>
<accession>A0A1G6JRB1</accession>
<dbReference type="GO" id="GO:0016887">
    <property type="term" value="F:ATP hydrolysis activity"/>
    <property type="evidence" value="ECO:0007669"/>
    <property type="project" value="InterPro"/>
</dbReference>
<dbReference type="PANTHER" id="PTHR24221:SF646">
    <property type="entry name" value="HAEMOLYSIN SECRETION ATP-BINDING PROTEIN"/>
    <property type="match status" value="1"/>
</dbReference>
<sequence length="576" mass="65582">MKKFYLLYKSLVEVFCACPKYNIGMFSVLLLMGLMPALNIYSTGKLVSLFENNIATESSIILIIGIWGLSMLLPTLLSPLVNYLQSHINQLVTNKIIKKIIYKNSTFNGLQSFDDVDLQNSINILKNQSRFRPTNFLVNSVIVIRELVTITSLAIILFHIKWWIPIALLVSSIPLAYINFSVASFSWKALMKSSHNSRLMEYFTSLSFSREAQKDIHLFNAHSLIYQKYSVAFDKVYRELKNTQLKTFAKPIPFQIITAISISFILYAVYKQSTSALITISSVVVLLQSIVLLNNRLEGFIEHSSLLYEVLDYFEKYFDFLNTSDTINDGTDEIYVIESIEFKNVYFKYPNSEKYIINKVSFLAKSGESIAIVGHNGAGKSTLMHLICRFWDVTEGEILINNKNIKNYKIANLRSCIGAVLQDFFKFNLTIHENITFNTNDNLGFNYSHKIGLPNDVNANTMIGKSYGGIELSGGQWQKLAILRCFHTKGSLVILDEPTSAIDPKAEVELYSEFKNISENKLTFMVTHRLGSVNNTDRVLVFDQGKLVQDDTPNKLKTVDGLFKDLWNLQANMYTK</sequence>
<dbReference type="Gene3D" id="3.40.50.300">
    <property type="entry name" value="P-loop containing nucleotide triphosphate hydrolases"/>
    <property type="match status" value="1"/>
</dbReference>
<dbReference type="InterPro" id="IPR011527">
    <property type="entry name" value="ABC1_TM_dom"/>
</dbReference>
<keyword evidence="5 7" id="KW-1133">Transmembrane helix</keyword>
<dbReference type="Pfam" id="PF00005">
    <property type="entry name" value="ABC_tran"/>
    <property type="match status" value="1"/>
</dbReference>
<dbReference type="STRING" id="1219383.SAMN05421733_11234"/>
<keyword evidence="3" id="KW-0547">Nucleotide-binding</keyword>
<dbReference type="InterPro" id="IPR036640">
    <property type="entry name" value="ABC1_TM_sf"/>
</dbReference>
<dbReference type="PANTHER" id="PTHR24221">
    <property type="entry name" value="ATP-BINDING CASSETTE SUB-FAMILY B"/>
    <property type="match status" value="1"/>
</dbReference>
<dbReference type="InterPro" id="IPR003439">
    <property type="entry name" value="ABC_transporter-like_ATP-bd"/>
</dbReference>
<dbReference type="Gene3D" id="1.20.1560.10">
    <property type="entry name" value="ABC transporter type 1, transmembrane domain"/>
    <property type="match status" value="1"/>
</dbReference>
<evidence type="ECO:0000313" key="10">
    <source>
        <dbReference type="EMBL" id="SDC21191.1"/>
    </source>
</evidence>
<dbReference type="InterPro" id="IPR003593">
    <property type="entry name" value="AAA+_ATPase"/>
</dbReference>
<feature type="domain" description="ABC transporter" evidence="8">
    <location>
        <begin position="340"/>
        <end position="569"/>
    </location>
</feature>
<feature type="transmembrane region" description="Helical" evidence="7">
    <location>
        <begin position="21"/>
        <end position="40"/>
    </location>
</feature>
<dbReference type="GO" id="GO:0005886">
    <property type="term" value="C:plasma membrane"/>
    <property type="evidence" value="ECO:0007669"/>
    <property type="project" value="UniProtKB-SubCell"/>
</dbReference>
<dbReference type="GO" id="GO:0140359">
    <property type="term" value="F:ABC-type transporter activity"/>
    <property type="evidence" value="ECO:0007669"/>
    <property type="project" value="InterPro"/>
</dbReference>
<dbReference type="Proteomes" id="UP000242501">
    <property type="component" value="Unassembled WGS sequence"/>
</dbReference>
<dbReference type="InterPro" id="IPR039421">
    <property type="entry name" value="Type_1_exporter"/>
</dbReference>
<dbReference type="PROSITE" id="PS00211">
    <property type="entry name" value="ABC_TRANSPORTER_1"/>
    <property type="match status" value="1"/>
</dbReference>
<gene>
    <name evidence="10" type="ORF">SAMN05421733_11234</name>
</gene>
<dbReference type="AlphaFoldDB" id="A0A1G6JRB1"/>
<dbReference type="SUPFAM" id="SSF90123">
    <property type="entry name" value="ABC transporter transmembrane region"/>
    <property type="match status" value="1"/>
</dbReference>
<evidence type="ECO:0000313" key="11">
    <source>
        <dbReference type="Proteomes" id="UP000242501"/>
    </source>
</evidence>
<dbReference type="GO" id="GO:0005524">
    <property type="term" value="F:ATP binding"/>
    <property type="evidence" value="ECO:0007669"/>
    <property type="project" value="UniProtKB-KW"/>
</dbReference>
<organism evidence="10 11">
    <name type="scientific">Acinetobacter boissieri</name>
    <dbReference type="NCBI Taxonomy" id="1219383"/>
    <lineage>
        <taxon>Bacteria</taxon>
        <taxon>Pseudomonadati</taxon>
        <taxon>Pseudomonadota</taxon>
        <taxon>Gammaproteobacteria</taxon>
        <taxon>Moraxellales</taxon>
        <taxon>Moraxellaceae</taxon>
        <taxon>Acinetobacter</taxon>
    </lineage>
</organism>
<keyword evidence="11" id="KW-1185">Reference proteome</keyword>
<evidence type="ECO:0000256" key="1">
    <source>
        <dbReference type="ARBA" id="ARBA00004651"/>
    </source>
</evidence>
<evidence type="ECO:0000256" key="6">
    <source>
        <dbReference type="ARBA" id="ARBA00023136"/>
    </source>
</evidence>
<dbReference type="InterPro" id="IPR017871">
    <property type="entry name" value="ABC_transporter-like_CS"/>
</dbReference>
<evidence type="ECO:0000259" key="9">
    <source>
        <dbReference type="PROSITE" id="PS50929"/>
    </source>
</evidence>
<dbReference type="GO" id="GO:0034040">
    <property type="term" value="F:ATPase-coupled lipid transmembrane transporter activity"/>
    <property type="evidence" value="ECO:0007669"/>
    <property type="project" value="TreeGrafter"/>
</dbReference>
<dbReference type="PROSITE" id="PS50929">
    <property type="entry name" value="ABC_TM1F"/>
    <property type="match status" value="1"/>
</dbReference>
<comment type="subcellular location">
    <subcellularLocation>
        <location evidence="1">Cell membrane</location>
        <topology evidence="1">Multi-pass membrane protein</topology>
    </subcellularLocation>
</comment>
<dbReference type="SMART" id="SM00382">
    <property type="entry name" value="AAA"/>
    <property type="match status" value="1"/>
</dbReference>
<feature type="transmembrane region" description="Helical" evidence="7">
    <location>
        <begin position="252"/>
        <end position="270"/>
    </location>
</feature>
<proteinExistence type="predicted"/>
<name>A0A1G6JRB1_9GAMM</name>
<dbReference type="CDD" id="cd03228">
    <property type="entry name" value="ABCC_MRP_Like"/>
    <property type="match status" value="1"/>
</dbReference>
<reference evidence="11" key="1">
    <citation type="submission" date="2016-09" db="EMBL/GenBank/DDBJ databases">
        <authorList>
            <person name="Varghese N."/>
            <person name="Submissions S."/>
        </authorList>
    </citation>
    <scope>NUCLEOTIDE SEQUENCE [LARGE SCALE GENOMIC DNA]</scope>
    <source>
        <strain evidence="11">ANC 4422</strain>
    </source>
</reference>
<evidence type="ECO:0000256" key="4">
    <source>
        <dbReference type="ARBA" id="ARBA00022840"/>
    </source>
</evidence>
<keyword evidence="2 7" id="KW-0812">Transmembrane</keyword>
<keyword evidence="4 10" id="KW-0067">ATP-binding</keyword>
<evidence type="ECO:0000259" key="8">
    <source>
        <dbReference type="PROSITE" id="PS50893"/>
    </source>
</evidence>
<evidence type="ECO:0000256" key="5">
    <source>
        <dbReference type="ARBA" id="ARBA00022989"/>
    </source>
</evidence>
<keyword evidence="6 7" id="KW-0472">Membrane</keyword>
<dbReference type="EMBL" id="FMYL01000012">
    <property type="protein sequence ID" value="SDC21191.1"/>
    <property type="molecule type" value="Genomic_DNA"/>
</dbReference>
<evidence type="ECO:0000256" key="3">
    <source>
        <dbReference type="ARBA" id="ARBA00022741"/>
    </source>
</evidence>
<dbReference type="SUPFAM" id="SSF52540">
    <property type="entry name" value="P-loop containing nucleoside triphosphate hydrolases"/>
    <property type="match status" value="1"/>
</dbReference>
<feature type="transmembrane region" description="Helical" evidence="7">
    <location>
        <begin position="60"/>
        <end position="81"/>
    </location>
</feature>
<feature type="domain" description="ABC transmembrane type-1" evidence="9">
    <location>
        <begin position="23"/>
        <end position="309"/>
    </location>
</feature>
<feature type="transmembrane region" description="Helical" evidence="7">
    <location>
        <begin position="136"/>
        <end position="160"/>
    </location>
</feature>